<accession>A0A9X2ZSF4</accession>
<name>A0A9X2ZSF4_9BACT</name>
<dbReference type="AlphaFoldDB" id="A0A9X2ZSF4"/>
<evidence type="ECO:0000313" key="3">
    <source>
        <dbReference type="EMBL" id="MCS3951547.1"/>
    </source>
</evidence>
<dbReference type="EMBL" id="JANUBB010000005">
    <property type="protein sequence ID" value="MCS3951547.1"/>
    <property type="molecule type" value="Genomic_DNA"/>
</dbReference>
<dbReference type="Proteomes" id="UP001155010">
    <property type="component" value="Unassembled WGS sequence"/>
</dbReference>
<comment type="caution">
    <text evidence="3">The sequence shown here is derived from an EMBL/GenBank/DDBJ whole genome shotgun (WGS) entry which is preliminary data.</text>
</comment>
<reference evidence="3" key="1">
    <citation type="submission" date="2022-08" db="EMBL/GenBank/DDBJ databases">
        <title>Genomic Encyclopedia of Type Strains, Phase V (KMG-V): Genome sequencing to study the core and pangenomes of soil and plant-associated prokaryotes.</title>
        <authorList>
            <person name="Whitman W."/>
        </authorList>
    </citation>
    <scope>NUCLEOTIDE SEQUENCE</scope>
    <source>
        <strain evidence="3">SP2017</strain>
    </source>
</reference>
<dbReference type="Pfam" id="PF02604">
    <property type="entry name" value="PhdYeFM_antitox"/>
    <property type="match status" value="1"/>
</dbReference>
<dbReference type="RefSeq" id="WP_272501773.1">
    <property type="nucleotide sequence ID" value="NZ_CALTSF010000009.1"/>
</dbReference>
<evidence type="ECO:0000256" key="2">
    <source>
        <dbReference type="RuleBase" id="RU362080"/>
    </source>
</evidence>
<dbReference type="InterPro" id="IPR006442">
    <property type="entry name" value="Antitoxin_Phd/YefM"/>
</dbReference>
<proteinExistence type="inferred from homology"/>
<dbReference type="SUPFAM" id="SSF143120">
    <property type="entry name" value="YefM-like"/>
    <property type="match status" value="1"/>
</dbReference>
<sequence>MRVYTYSEARQNLADLLDQAGEEGEVRIRRRDGSEYVIRPRRRDGSPLDVPPVNTEVSTEEIVAAVREGRERTPQ</sequence>
<comment type="function">
    <text evidence="2">Antitoxin component of a type II toxin-antitoxin (TA) system.</text>
</comment>
<dbReference type="InterPro" id="IPR036165">
    <property type="entry name" value="YefM-like_sf"/>
</dbReference>
<organism evidence="3 4">
    <name type="scientific">Salinibacter ruber</name>
    <dbReference type="NCBI Taxonomy" id="146919"/>
    <lineage>
        <taxon>Bacteria</taxon>
        <taxon>Pseudomonadati</taxon>
        <taxon>Rhodothermota</taxon>
        <taxon>Rhodothermia</taxon>
        <taxon>Rhodothermales</taxon>
        <taxon>Salinibacteraceae</taxon>
        <taxon>Salinibacter</taxon>
    </lineage>
</organism>
<comment type="similarity">
    <text evidence="1 2">Belongs to the phD/YefM antitoxin family.</text>
</comment>
<evidence type="ECO:0000313" key="4">
    <source>
        <dbReference type="Proteomes" id="UP001155010"/>
    </source>
</evidence>
<evidence type="ECO:0000256" key="1">
    <source>
        <dbReference type="ARBA" id="ARBA00009981"/>
    </source>
</evidence>
<dbReference type="Gene3D" id="3.40.1620.10">
    <property type="entry name" value="YefM-like domain"/>
    <property type="match status" value="1"/>
</dbReference>
<gene>
    <name evidence="3" type="ORF">GGP83_001492</name>
</gene>
<protein>
    <recommendedName>
        <fullName evidence="2">Antitoxin</fullName>
    </recommendedName>
</protein>